<evidence type="ECO:0000259" key="4">
    <source>
        <dbReference type="Pfam" id="PF00389"/>
    </source>
</evidence>
<keyword evidence="2 3" id="KW-0560">Oxidoreductase</keyword>
<dbReference type="EMBL" id="JAPFFF010000023">
    <property type="protein sequence ID" value="KAK8852472.1"/>
    <property type="molecule type" value="Genomic_DNA"/>
</dbReference>
<dbReference type="InterPro" id="IPR006139">
    <property type="entry name" value="D-isomer_2_OHA_DH_cat_dom"/>
</dbReference>
<evidence type="ECO:0000313" key="6">
    <source>
        <dbReference type="EMBL" id="KAK8852472.1"/>
    </source>
</evidence>
<keyword evidence="7" id="KW-1185">Reference proteome</keyword>
<name>A0ABR2HTN7_9EUKA</name>
<comment type="caution">
    <text evidence="6">The sequence shown here is derived from an EMBL/GenBank/DDBJ whole genome shotgun (WGS) entry which is preliminary data.</text>
</comment>
<gene>
    <name evidence="6" type="ORF">M9Y10_017448</name>
</gene>
<dbReference type="SUPFAM" id="SSF52283">
    <property type="entry name" value="Formate/glycerate dehydrogenase catalytic domain-like"/>
    <property type="match status" value="1"/>
</dbReference>
<dbReference type="PANTHER" id="PTHR10996:SF257">
    <property type="entry name" value="GLYOXYLATE REDUCTASE 1"/>
    <property type="match status" value="1"/>
</dbReference>
<evidence type="ECO:0000256" key="3">
    <source>
        <dbReference type="RuleBase" id="RU003719"/>
    </source>
</evidence>
<dbReference type="InterPro" id="IPR036291">
    <property type="entry name" value="NAD(P)-bd_dom_sf"/>
</dbReference>
<dbReference type="Proteomes" id="UP001470230">
    <property type="component" value="Unassembled WGS sequence"/>
</dbReference>
<reference evidence="6 7" key="1">
    <citation type="submission" date="2024-04" db="EMBL/GenBank/DDBJ databases">
        <title>Tritrichomonas musculus Genome.</title>
        <authorList>
            <person name="Alves-Ferreira E."/>
            <person name="Grigg M."/>
            <person name="Lorenzi H."/>
            <person name="Galac M."/>
        </authorList>
    </citation>
    <scope>NUCLEOTIDE SEQUENCE [LARGE SCALE GENOMIC DNA]</scope>
    <source>
        <strain evidence="6 7">EAF2021</strain>
    </source>
</reference>
<evidence type="ECO:0000256" key="2">
    <source>
        <dbReference type="ARBA" id="ARBA00023002"/>
    </source>
</evidence>
<dbReference type="Gene3D" id="3.40.50.720">
    <property type="entry name" value="NAD(P)-binding Rossmann-like Domain"/>
    <property type="match status" value="2"/>
</dbReference>
<dbReference type="Pfam" id="PF00389">
    <property type="entry name" value="2-Hacid_dh"/>
    <property type="match status" value="1"/>
</dbReference>
<feature type="domain" description="D-isomer specific 2-hydroxyacid dehydrogenase catalytic" evidence="4">
    <location>
        <begin position="8"/>
        <end position="320"/>
    </location>
</feature>
<dbReference type="PROSITE" id="PS00671">
    <property type="entry name" value="D_2_HYDROXYACID_DH_3"/>
    <property type="match status" value="1"/>
</dbReference>
<dbReference type="InterPro" id="IPR029753">
    <property type="entry name" value="D-isomer_DH_CS"/>
</dbReference>
<accession>A0ABR2HTN7</accession>
<evidence type="ECO:0000259" key="5">
    <source>
        <dbReference type="Pfam" id="PF02826"/>
    </source>
</evidence>
<dbReference type="Pfam" id="PF02826">
    <property type="entry name" value="2-Hacid_dh_C"/>
    <property type="match status" value="1"/>
</dbReference>
<dbReference type="InterPro" id="IPR050223">
    <property type="entry name" value="D-isomer_2-hydroxyacid_DH"/>
</dbReference>
<evidence type="ECO:0008006" key="8">
    <source>
        <dbReference type="Google" id="ProtNLM"/>
    </source>
</evidence>
<feature type="domain" description="D-isomer specific 2-hydroxyacid dehydrogenase NAD-binding" evidence="5">
    <location>
        <begin position="112"/>
        <end position="288"/>
    </location>
</feature>
<dbReference type="SUPFAM" id="SSF51735">
    <property type="entry name" value="NAD(P)-binding Rossmann-fold domains"/>
    <property type="match status" value="1"/>
</dbReference>
<protein>
    <recommendedName>
        <fullName evidence="8">Glyoxylate reductase/hydroxypyruvate reductase</fullName>
    </recommendedName>
</protein>
<dbReference type="PANTHER" id="PTHR10996">
    <property type="entry name" value="2-HYDROXYACID DEHYDROGENASE-RELATED"/>
    <property type="match status" value="1"/>
</dbReference>
<comment type="similarity">
    <text evidence="1 3">Belongs to the D-isomer specific 2-hydroxyacid dehydrogenase family.</text>
</comment>
<proteinExistence type="inferred from homology"/>
<evidence type="ECO:0000313" key="7">
    <source>
        <dbReference type="Proteomes" id="UP001470230"/>
    </source>
</evidence>
<dbReference type="CDD" id="cd05301">
    <property type="entry name" value="GDH"/>
    <property type="match status" value="1"/>
</dbReference>
<organism evidence="6 7">
    <name type="scientific">Tritrichomonas musculus</name>
    <dbReference type="NCBI Taxonomy" id="1915356"/>
    <lineage>
        <taxon>Eukaryota</taxon>
        <taxon>Metamonada</taxon>
        <taxon>Parabasalia</taxon>
        <taxon>Tritrichomonadida</taxon>
        <taxon>Tritrichomonadidae</taxon>
        <taxon>Tritrichomonas</taxon>
    </lineage>
</organism>
<evidence type="ECO:0000256" key="1">
    <source>
        <dbReference type="ARBA" id="ARBA00005854"/>
    </source>
</evidence>
<dbReference type="InterPro" id="IPR006140">
    <property type="entry name" value="D-isomer_DH_NAD-bd"/>
</dbReference>
<sequence>MSDKKVYVTRIMREEGINLLKEHFPNLEIWLEDRACPREIILQKAAECDALLTQMGDKIDAEVLANHPNLKVVSQIAVGLDNIDLKTATENHIVVSHTPGVLTEACADHAWALMLSAARLIVPSYKYVIEGKWTQQDPMAFLGKDIYGCTLGVIGPGRIGQAVCRRASGFSMKVLYHGPHEKPELNKTGAKYVPLEQLLKESDYVVLTCPLTPSTKHLIGYDQLKLMKKDAILVNIARGPVVVTSDLERALKEGLLGAAALDVTDPEPIPADHPILKLPNCLVVSHIASATIQTRATMSLIAAQAIIDALDGKHVKYCANPDVYNK</sequence>